<feature type="compositionally biased region" description="Basic and acidic residues" evidence="1">
    <location>
        <begin position="13"/>
        <end position="28"/>
    </location>
</feature>
<evidence type="ECO:0000256" key="1">
    <source>
        <dbReference type="SAM" id="MobiDB-lite"/>
    </source>
</evidence>
<feature type="region of interest" description="Disordered" evidence="1">
    <location>
        <begin position="1"/>
        <end position="63"/>
    </location>
</feature>
<feature type="compositionally biased region" description="Basic and acidic residues" evidence="1">
    <location>
        <begin position="41"/>
        <end position="63"/>
    </location>
</feature>
<dbReference type="EMBL" id="JABBJJ010000387">
    <property type="protein sequence ID" value="NMO22134.1"/>
    <property type="molecule type" value="Genomic_DNA"/>
</dbReference>
<protein>
    <submittedName>
        <fullName evidence="2">Uncharacterized protein</fullName>
    </submittedName>
</protein>
<gene>
    <name evidence="2" type="ORF">HG543_45845</name>
</gene>
<keyword evidence="3" id="KW-1185">Reference proteome</keyword>
<dbReference type="Pfam" id="PF14412">
    <property type="entry name" value="AHH"/>
    <property type="match status" value="1"/>
</dbReference>
<reference evidence="2 3" key="1">
    <citation type="submission" date="2020-04" db="EMBL/GenBank/DDBJ databases">
        <title>Draft genome of Pyxidicoccus fallax type strain.</title>
        <authorList>
            <person name="Whitworth D.E."/>
        </authorList>
    </citation>
    <scope>NUCLEOTIDE SEQUENCE [LARGE SCALE GENOMIC DNA]</scope>
    <source>
        <strain evidence="2 3">DSM 14698</strain>
    </source>
</reference>
<proteinExistence type="predicted"/>
<name>A0A848LY35_9BACT</name>
<evidence type="ECO:0000313" key="3">
    <source>
        <dbReference type="Proteomes" id="UP000518300"/>
    </source>
</evidence>
<dbReference type="Proteomes" id="UP000518300">
    <property type="component" value="Unassembled WGS sequence"/>
</dbReference>
<comment type="caution">
    <text evidence="2">The sequence shown here is derived from an EMBL/GenBank/DDBJ whole genome shotgun (WGS) entry which is preliminary data.</text>
</comment>
<dbReference type="RefSeq" id="WP_169351293.1">
    <property type="nucleotide sequence ID" value="NZ_JABBJJ010000387.1"/>
</dbReference>
<dbReference type="InterPro" id="IPR032871">
    <property type="entry name" value="AHH_dom_containing"/>
</dbReference>
<organism evidence="2 3">
    <name type="scientific">Pyxidicoccus fallax</name>
    <dbReference type="NCBI Taxonomy" id="394095"/>
    <lineage>
        <taxon>Bacteria</taxon>
        <taxon>Pseudomonadati</taxon>
        <taxon>Myxococcota</taxon>
        <taxon>Myxococcia</taxon>
        <taxon>Myxococcales</taxon>
        <taxon>Cystobacterineae</taxon>
        <taxon>Myxococcaceae</taxon>
        <taxon>Pyxidicoccus</taxon>
    </lineage>
</organism>
<evidence type="ECO:0000313" key="2">
    <source>
        <dbReference type="EMBL" id="NMO22134.1"/>
    </source>
</evidence>
<accession>A0A848LY35</accession>
<sequence length="338" mass="38319">MAEIDPLRAAFEQYKDRADKARQAREEAQQSQKLAAGTPDSHPEAKARADAEANAEGKAKTAEKNRHLAKMATKDSHQHGVNNGCVSRCVWTDARKPPYGQRKCLFKGHNHKENAITYHLANDSGWYNLKFHEEGKPERQRLDDALGFKYKPKPNETKAATKAGNRLNLRMRMAGKKKDNNPFLTAGAWDMGPEGTKNFWPNADKPWPHEAHHVIPTDVLYLVFEETISLLQQFKYNVHKGINIIILPTQQLMGWVYLLPAHTNSHKKYSAEVQTRVSSLGDQLRKAQSKKIDCPETEGKPWRNQLDEHSKQLRALLRAKGNLGLTGKFKYVTVDDAL</sequence>
<dbReference type="AlphaFoldDB" id="A0A848LY35"/>